<proteinExistence type="predicted"/>
<dbReference type="OrthoDB" id="2067069at2"/>
<evidence type="ECO:0000313" key="3">
    <source>
        <dbReference type="EMBL" id="TCL55600.1"/>
    </source>
</evidence>
<dbReference type="AlphaFoldDB" id="A0A4R1QXF4"/>
<dbReference type="RefSeq" id="WP_031389837.1">
    <property type="nucleotide sequence ID" value="NZ_JPNB01000001.1"/>
</dbReference>
<sequence length="237" mass="26953">MKLAKKDKQIIVMFLGVLLIFLSVYFIFLPMREKVDKQKAENQQMELRVNELEQMEAQSKYYETEIEEAKRRIEAVYADYQVDFRPEDAFMLGKALEEYSDNMRVMQIIVDLPGVVYDPMGTPAEETVDQAGTSDQEPAVAVQDDASRPVLYDKKLTLGHECTAQGVKDLIDYINLNTNKLTIDNISVAYNETTGTLIGKTIVDVYLLHNTGRAYEPWPIPQVNKGTDNVFGTIELP</sequence>
<reference evidence="3 4" key="1">
    <citation type="submission" date="2019-03" db="EMBL/GenBank/DDBJ databases">
        <title>Genomic Encyclopedia of Type Strains, Phase IV (KMG-IV): sequencing the most valuable type-strain genomes for metagenomic binning, comparative biology and taxonomic classification.</title>
        <authorList>
            <person name="Goeker M."/>
        </authorList>
    </citation>
    <scope>NUCLEOTIDE SEQUENCE [LARGE SCALE GENOMIC DNA]</scope>
    <source>
        <strain evidence="3 4">DSM 100556</strain>
    </source>
</reference>
<evidence type="ECO:0000256" key="1">
    <source>
        <dbReference type="SAM" id="Coils"/>
    </source>
</evidence>
<organism evidence="3 4">
    <name type="scientific">Kineothrix alysoides</name>
    <dbReference type="NCBI Taxonomy" id="1469948"/>
    <lineage>
        <taxon>Bacteria</taxon>
        <taxon>Bacillati</taxon>
        <taxon>Bacillota</taxon>
        <taxon>Clostridia</taxon>
        <taxon>Lachnospirales</taxon>
        <taxon>Lachnospiraceae</taxon>
        <taxon>Kineothrix</taxon>
    </lineage>
</organism>
<feature type="coiled-coil region" evidence="1">
    <location>
        <begin position="35"/>
        <end position="72"/>
    </location>
</feature>
<feature type="transmembrane region" description="Helical" evidence="2">
    <location>
        <begin position="12"/>
        <end position="31"/>
    </location>
</feature>
<name>A0A4R1QXF4_9FIRM</name>
<comment type="caution">
    <text evidence="3">The sequence shown here is derived from an EMBL/GenBank/DDBJ whole genome shotgun (WGS) entry which is preliminary data.</text>
</comment>
<dbReference type="EMBL" id="SLUO01000014">
    <property type="protein sequence ID" value="TCL55600.1"/>
    <property type="molecule type" value="Genomic_DNA"/>
</dbReference>
<keyword evidence="4" id="KW-1185">Reference proteome</keyword>
<keyword evidence="2" id="KW-1133">Transmembrane helix</keyword>
<dbReference type="STRING" id="1469948.GCA_000732725_01105"/>
<keyword evidence="1" id="KW-0175">Coiled coil</keyword>
<dbReference type="Proteomes" id="UP000295718">
    <property type="component" value="Unassembled WGS sequence"/>
</dbReference>
<keyword evidence="2" id="KW-0472">Membrane</keyword>
<evidence type="ECO:0000313" key="4">
    <source>
        <dbReference type="Proteomes" id="UP000295718"/>
    </source>
</evidence>
<evidence type="ECO:0008006" key="5">
    <source>
        <dbReference type="Google" id="ProtNLM"/>
    </source>
</evidence>
<evidence type="ECO:0000256" key="2">
    <source>
        <dbReference type="SAM" id="Phobius"/>
    </source>
</evidence>
<keyword evidence="2" id="KW-0812">Transmembrane</keyword>
<gene>
    <name evidence="3" type="ORF">EDD76_1149</name>
</gene>
<protein>
    <recommendedName>
        <fullName evidence="5">Type IV pilus assembly protein PilO</fullName>
    </recommendedName>
</protein>
<accession>A0A4R1QXF4</accession>